<protein>
    <submittedName>
        <fullName evidence="3">Zinc ribbon domain-containing protein</fullName>
    </submittedName>
</protein>
<dbReference type="SMART" id="SM00834">
    <property type="entry name" value="CxxC_CXXC_SSSS"/>
    <property type="match status" value="1"/>
</dbReference>
<proteinExistence type="predicted"/>
<dbReference type="Proteomes" id="UP000280935">
    <property type="component" value="Unassembled WGS sequence"/>
</dbReference>
<feature type="region of interest" description="Disordered" evidence="1">
    <location>
        <begin position="56"/>
        <end position="84"/>
    </location>
</feature>
<organism evidence="3 4">
    <name type="scientific">Arachnia propionica</name>
    <dbReference type="NCBI Taxonomy" id="1750"/>
    <lineage>
        <taxon>Bacteria</taxon>
        <taxon>Bacillati</taxon>
        <taxon>Actinomycetota</taxon>
        <taxon>Actinomycetes</taxon>
        <taxon>Propionibacteriales</taxon>
        <taxon>Propionibacteriaceae</taxon>
        <taxon>Arachnia</taxon>
    </lineage>
</organism>
<name>A0A3P1WVZ5_9ACTN</name>
<dbReference type="InterPro" id="IPR013429">
    <property type="entry name" value="Regulatory_FmdB_Zinc_ribbon"/>
</dbReference>
<dbReference type="NCBIfam" id="TIGR02605">
    <property type="entry name" value="CxxC_CxxC_SSSS"/>
    <property type="match status" value="1"/>
</dbReference>
<comment type="caution">
    <text evidence="3">The sequence shown here is derived from an EMBL/GenBank/DDBJ whole genome shotgun (WGS) entry which is preliminary data.</text>
</comment>
<dbReference type="AlphaFoldDB" id="A0A3P1WVZ5"/>
<feature type="domain" description="Putative regulatory protein FmdB zinc ribbon" evidence="2">
    <location>
        <begin position="1"/>
        <end position="41"/>
    </location>
</feature>
<evidence type="ECO:0000259" key="2">
    <source>
        <dbReference type="SMART" id="SM00834"/>
    </source>
</evidence>
<sequence>MPTYQYRCTACGDELEVVQKFTDPALTTCPACEGDLRKVYNAVGVVFKGSGFYATDSRASKSASKPAEKTEKKSSEKKPATTAS</sequence>
<dbReference type="Pfam" id="PF09723">
    <property type="entry name" value="Zn_ribbon_8"/>
    <property type="match status" value="1"/>
</dbReference>
<gene>
    <name evidence="3" type="ORF">EII35_03540</name>
</gene>
<evidence type="ECO:0000313" key="4">
    <source>
        <dbReference type="Proteomes" id="UP000280935"/>
    </source>
</evidence>
<dbReference type="OrthoDB" id="9813321at2"/>
<dbReference type="PANTHER" id="PTHR34404">
    <property type="entry name" value="REGULATORY PROTEIN, FMDB FAMILY"/>
    <property type="match status" value="1"/>
</dbReference>
<reference evidence="3 4" key="1">
    <citation type="submission" date="2018-11" db="EMBL/GenBank/DDBJ databases">
        <title>Genomes From Bacteria Associated with the Canine Oral Cavity: a Test Case for Automated Genome-Based Taxonomic Assignment.</title>
        <authorList>
            <person name="Coil D.A."/>
            <person name="Jospin G."/>
            <person name="Darling A.E."/>
            <person name="Wallis C."/>
            <person name="Davis I.J."/>
            <person name="Harris S."/>
            <person name="Eisen J.A."/>
            <person name="Holcombe L.J."/>
            <person name="O'Flynn C."/>
        </authorList>
    </citation>
    <scope>NUCLEOTIDE SEQUENCE [LARGE SCALE GENOMIC DNA]</scope>
    <source>
        <strain evidence="3 4">OH2822_COT-296</strain>
    </source>
</reference>
<dbReference type="RefSeq" id="WP_125227086.1">
    <property type="nucleotide sequence ID" value="NZ_RQYT01000004.1"/>
</dbReference>
<evidence type="ECO:0000313" key="3">
    <source>
        <dbReference type="EMBL" id="RRD50814.1"/>
    </source>
</evidence>
<dbReference type="EMBL" id="RQYT01000004">
    <property type="protein sequence ID" value="RRD50814.1"/>
    <property type="molecule type" value="Genomic_DNA"/>
</dbReference>
<dbReference type="PANTHER" id="PTHR34404:SF2">
    <property type="entry name" value="CONSERVED SERINE RICH PROTEIN"/>
    <property type="match status" value="1"/>
</dbReference>
<accession>A0A3P1WVZ5</accession>
<evidence type="ECO:0000256" key="1">
    <source>
        <dbReference type="SAM" id="MobiDB-lite"/>
    </source>
</evidence>
<feature type="compositionally biased region" description="Basic and acidic residues" evidence="1">
    <location>
        <begin position="66"/>
        <end position="84"/>
    </location>
</feature>